<proteinExistence type="inferred from homology"/>
<dbReference type="Pfam" id="PF00004">
    <property type="entry name" value="AAA"/>
    <property type="match status" value="1"/>
</dbReference>
<dbReference type="Proteomes" id="UP000507470">
    <property type="component" value="Unassembled WGS sequence"/>
</dbReference>
<comment type="similarity">
    <text evidence="1">Belongs to the AAA ATPase family.</text>
</comment>
<dbReference type="SUPFAM" id="SSF52540">
    <property type="entry name" value="P-loop containing nucleoside triphosphate hydrolases"/>
    <property type="match status" value="1"/>
</dbReference>
<accession>A0A6J8CUR9</accession>
<feature type="domain" description="AAA+ ATPase" evidence="4">
    <location>
        <begin position="67"/>
        <end position="197"/>
    </location>
</feature>
<name>A0A6J8CUR9_MYTCO</name>
<dbReference type="InterPro" id="IPR015415">
    <property type="entry name" value="Spast_Vps4_C"/>
</dbReference>
<reference evidence="5 6" key="1">
    <citation type="submission" date="2020-06" db="EMBL/GenBank/DDBJ databases">
        <authorList>
            <person name="Li R."/>
            <person name="Bekaert M."/>
        </authorList>
    </citation>
    <scope>NUCLEOTIDE SEQUENCE [LARGE SCALE GENOMIC DNA]</scope>
    <source>
        <strain evidence="6">wild</strain>
    </source>
</reference>
<evidence type="ECO:0000259" key="4">
    <source>
        <dbReference type="SMART" id="SM00382"/>
    </source>
</evidence>
<gene>
    <name evidence="5" type="ORF">MCOR_33105</name>
</gene>
<dbReference type="InterPro" id="IPR003959">
    <property type="entry name" value="ATPase_AAA_core"/>
</dbReference>
<dbReference type="Gene3D" id="1.10.8.60">
    <property type="match status" value="1"/>
</dbReference>
<dbReference type="GO" id="GO:0005524">
    <property type="term" value="F:ATP binding"/>
    <property type="evidence" value="ECO:0007669"/>
    <property type="project" value="UniProtKB-KW"/>
</dbReference>
<evidence type="ECO:0000313" key="6">
    <source>
        <dbReference type="Proteomes" id="UP000507470"/>
    </source>
</evidence>
<dbReference type="GO" id="GO:0016887">
    <property type="term" value="F:ATP hydrolysis activity"/>
    <property type="evidence" value="ECO:0007669"/>
    <property type="project" value="InterPro"/>
</dbReference>
<protein>
    <submittedName>
        <fullName evidence="5">VPS4</fullName>
    </submittedName>
</protein>
<keyword evidence="2" id="KW-0547">Nucleotide-binding</keyword>
<sequence length="339" mass="37698">MEISDSNSTEPIGTKIFNDQMSGAILMERPNVSWDNIVGLDSAKKTLIEGVVLPLKYPDLFTGKRRPWQGILLYGPPGTGKSDLIKAAATEAANTSFFNVSSRKISSKWSDGEKLLQTLFSTAREHKHSIIFFDEVDALCGSCSEFESSRRIKTEFLIQMGGDNRNVLVVGATNTPWMLDPATRKRFEKRICIPLPEASDRSEIFKIQLGNAVHSLTDEDFTELGKRTNRFSGYDISVVVKEALMKPVKKVQTATHFRKIQGACNKDPSLTVNDLLTPCSSEAQGAIEMCWADVPKDKLFETKVSMGDMLESLASCKPTLAECDLRKLEEFTRDFVAPL</sequence>
<dbReference type="PANTHER" id="PTHR23074:SF83">
    <property type="entry name" value="VACUOLAR PROTEIN SORTING-ASSOCIATED PROTEIN 4A"/>
    <property type="match status" value="1"/>
</dbReference>
<evidence type="ECO:0000256" key="3">
    <source>
        <dbReference type="ARBA" id="ARBA00022840"/>
    </source>
</evidence>
<dbReference type="InterPro" id="IPR003593">
    <property type="entry name" value="AAA+_ATPase"/>
</dbReference>
<dbReference type="GO" id="GO:0007033">
    <property type="term" value="P:vacuole organization"/>
    <property type="evidence" value="ECO:0007669"/>
    <property type="project" value="TreeGrafter"/>
</dbReference>
<evidence type="ECO:0000256" key="1">
    <source>
        <dbReference type="ARBA" id="ARBA00006914"/>
    </source>
</evidence>
<keyword evidence="6" id="KW-1185">Reference proteome</keyword>
<dbReference type="EMBL" id="CACVKT020005968">
    <property type="protein sequence ID" value="CAC5398764.1"/>
    <property type="molecule type" value="Genomic_DNA"/>
</dbReference>
<dbReference type="FunFam" id="3.40.50.300:FF:002588">
    <property type="entry name" value="ATPase, AAA family"/>
    <property type="match status" value="1"/>
</dbReference>
<dbReference type="InterPro" id="IPR027417">
    <property type="entry name" value="P-loop_NTPase"/>
</dbReference>
<dbReference type="InterPro" id="IPR050304">
    <property type="entry name" value="MT-severing_AAA_ATPase"/>
</dbReference>
<dbReference type="Gene3D" id="3.40.50.300">
    <property type="entry name" value="P-loop containing nucleotide triphosphate hydrolases"/>
    <property type="match status" value="1"/>
</dbReference>
<dbReference type="PANTHER" id="PTHR23074">
    <property type="entry name" value="AAA DOMAIN-CONTAINING"/>
    <property type="match status" value="1"/>
</dbReference>
<evidence type="ECO:0000313" key="5">
    <source>
        <dbReference type="EMBL" id="CAC5398764.1"/>
    </source>
</evidence>
<evidence type="ECO:0000256" key="2">
    <source>
        <dbReference type="ARBA" id="ARBA00022741"/>
    </source>
</evidence>
<dbReference type="Pfam" id="PF09336">
    <property type="entry name" value="Vps4_C"/>
    <property type="match status" value="1"/>
</dbReference>
<dbReference type="FunFam" id="1.10.8.60:FF:000015">
    <property type="entry name" value="vacuolar protein sorting-associated protein 4A"/>
    <property type="match status" value="1"/>
</dbReference>
<dbReference type="GO" id="GO:0016197">
    <property type="term" value="P:endosomal transport"/>
    <property type="evidence" value="ECO:0007669"/>
    <property type="project" value="TreeGrafter"/>
</dbReference>
<dbReference type="OrthoDB" id="29072at2759"/>
<dbReference type="AlphaFoldDB" id="A0A6J8CUR9"/>
<keyword evidence="3" id="KW-0067">ATP-binding</keyword>
<dbReference type="SMART" id="SM00382">
    <property type="entry name" value="AAA"/>
    <property type="match status" value="1"/>
</dbReference>
<organism evidence="5 6">
    <name type="scientific">Mytilus coruscus</name>
    <name type="common">Sea mussel</name>
    <dbReference type="NCBI Taxonomy" id="42192"/>
    <lineage>
        <taxon>Eukaryota</taxon>
        <taxon>Metazoa</taxon>
        <taxon>Spiralia</taxon>
        <taxon>Lophotrochozoa</taxon>
        <taxon>Mollusca</taxon>
        <taxon>Bivalvia</taxon>
        <taxon>Autobranchia</taxon>
        <taxon>Pteriomorphia</taxon>
        <taxon>Mytilida</taxon>
        <taxon>Mytiloidea</taxon>
        <taxon>Mytilidae</taxon>
        <taxon>Mytilinae</taxon>
        <taxon>Mytilus</taxon>
    </lineage>
</organism>